<dbReference type="InterPro" id="IPR036942">
    <property type="entry name" value="Beta-barrel_TonB_sf"/>
</dbReference>
<evidence type="ECO:0000256" key="11">
    <source>
        <dbReference type="PROSITE-ProRule" id="PRU01360"/>
    </source>
</evidence>
<keyword evidence="8 11" id="KW-0472">Membrane</keyword>
<feature type="domain" description="TonB-dependent receptor-like beta-barrel" evidence="16">
    <location>
        <begin position="288"/>
        <end position="756"/>
    </location>
</feature>
<comment type="similarity">
    <text evidence="2">Belongs to the TonB-dependent receptor family. Hemoglobin/haptoglobin binding protein subfamily.</text>
</comment>
<evidence type="ECO:0000259" key="17">
    <source>
        <dbReference type="Pfam" id="PF07715"/>
    </source>
</evidence>
<keyword evidence="9 18" id="KW-0675">Receptor</keyword>
<evidence type="ECO:0000313" key="19">
    <source>
        <dbReference type="Proteomes" id="UP000335415"/>
    </source>
</evidence>
<dbReference type="Gene3D" id="2.170.130.10">
    <property type="entry name" value="TonB-dependent receptor, plug domain"/>
    <property type="match status" value="1"/>
</dbReference>
<dbReference type="OrthoDB" id="9764669at2"/>
<protein>
    <submittedName>
        <fullName evidence="18">TonB-dependent hemoglobin/transferrin/lactoferrin family receptor</fullName>
    </submittedName>
</protein>
<dbReference type="Gene3D" id="2.40.170.20">
    <property type="entry name" value="TonB-dependent receptor, beta-barrel domain"/>
    <property type="match status" value="1"/>
</dbReference>
<dbReference type="PANTHER" id="PTHR30069">
    <property type="entry name" value="TONB-DEPENDENT OUTER MEMBRANE RECEPTOR"/>
    <property type="match status" value="1"/>
</dbReference>
<name>A0A5J5FZE0_9GAMM</name>
<feature type="domain" description="TonB-dependent receptor plug" evidence="17">
    <location>
        <begin position="72"/>
        <end position="202"/>
    </location>
</feature>
<evidence type="ECO:0000256" key="1">
    <source>
        <dbReference type="ARBA" id="ARBA00004571"/>
    </source>
</evidence>
<evidence type="ECO:0000256" key="14">
    <source>
        <dbReference type="SAM" id="MobiDB-lite"/>
    </source>
</evidence>
<dbReference type="InterPro" id="IPR039426">
    <property type="entry name" value="TonB-dep_rcpt-like"/>
</dbReference>
<dbReference type="InterPro" id="IPR037066">
    <property type="entry name" value="Plug_dom_sf"/>
</dbReference>
<dbReference type="CDD" id="cd01347">
    <property type="entry name" value="ligand_gated_channel"/>
    <property type="match status" value="1"/>
</dbReference>
<evidence type="ECO:0000256" key="8">
    <source>
        <dbReference type="ARBA" id="ARBA00023136"/>
    </source>
</evidence>
<keyword evidence="7 13" id="KW-0798">TonB box</keyword>
<evidence type="ECO:0000256" key="6">
    <source>
        <dbReference type="ARBA" id="ARBA00022729"/>
    </source>
</evidence>
<dbReference type="PROSITE" id="PS52016">
    <property type="entry name" value="TONB_DEPENDENT_REC_3"/>
    <property type="match status" value="1"/>
</dbReference>
<feature type="signal peptide" evidence="15">
    <location>
        <begin position="1"/>
        <end position="28"/>
    </location>
</feature>
<feature type="short sequence motif" description="TonB C-terminal box" evidence="12">
    <location>
        <begin position="788"/>
        <end position="805"/>
    </location>
</feature>
<proteinExistence type="inferred from homology"/>
<feature type="compositionally biased region" description="Low complexity" evidence="14">
    <location>
        <begin position="36"/>
        <end position="54"/>
    </location>
</feature>
<evidence type="ECO:0000256" key="13">
    <source>
        <dbReference type="RuleBase" id="RU003357"/>
    </source>
</evidence>
<keyword evidence="4 11" id="KW-1134">Transmembrane beta strand</keyword>
<comment type="caution">
    <text evidence="18">The sequence shown here is derived from an EMBL/GenBank/DDBJ whole genome shotgun (WGS) entry which is preliminary data.</text>
</comment>
<dbReference type="GO" id="GO:0009279">
    <property type="term" value="C:cell outer membrane"/>
    <property type="evidence" value="ECO:0007669"/>
    <property type="project" value="UniProtKB-SubCell"/>
</dbReference>
<dbReference type="PANTHER" id="PTHR30069:SF29">
    <property type="entry name" value="HEMOGLOBIN AND HEMOGLOBIN-HAPTOGLOBIN-BINDING PROTEIN 1-RELATED"/>
    <property type="match status" value="1"/>
</dbReference>
<dbReference type="SUPFAM" id="SSF56935">
    <property type="entry name" value="Porins"/>
    <property type="match status" value="1"/>
</dbReference>
<feature type="chain" id="PRO_5023862910" evidence="15">
    <location>
        <begin position="29"/>
        <end position="805"/>
    </location>
</feature>
<dbReference type="Pfam" id="PF00593">
    <property type="entry name" value="TonB_dep_Rec_b-barrel"/>
    <property type="match status" value="1"/>
</dbReference>
<feature type="region of interest" description="Disordered" evidence="14">
    <location>
        <begin position="35"/>
        <end position="87"/>
    </location>
</feature>
<keyword evidence="5 11" id="KW-0812">Transmembrane</keyword>
<evidence type="ECO:0000259" key="16">
    <source>
        <dbReference type="Pfam" id="PF00593"/>
    </source>
</evidence>
<sequence>MYLYNKGIRIARLNRIILTGVLSGTAFASYATQSGTDAASRTASSPSTADTAKSNATDKQSETMTVYSPKVEKEAGSKTTISASDMQKEGGNDFATIMRYQPLISANGSATGTSTGKSSYDRGGATGYNVRGLEANRVSIDVDGVELPAATDRATSQSSGRSQLDTYGIGRGDYLDPYMYGSVDIASGATDVANTNNALGGAVSFRSKSANDYLSADKHSYFGYQSDYDSSNRSWHNGITAAGGDETLRGIIVISRRDGNETENHHSATVDSNPANWHSNAVMASGIWQATDSHQLTATLDYYHKTNHTQFPTWSGSSYTGYTRGGTSYQQNESRRYGVSLADRWTPENNSVFDVLNTKLFYTKTEAHDFTYETTPTWTWANYDTNTFGFESSASKEWRNHRFSYGLNARQTSAERPLTQSGTTDIALGQPQADSKIINIGAFAQDTVTWDLAGHDFSVVPGVRFAWQHAKPENLDRLMSNNSFVSAEEADSLYGTMTDAKVLPSLSFLYDIKPDLTAYLQYKRAAQFPTANQMYGAWSTGYSYAILSSPDLETETSDNYEMGLKGQLVEGVTIGAAAFYNNYKNFIAITRYSCASSPSKCSNVPGGISTIYQYENRDKAYIYGGELSAKFNLGTWFGQADGFSTRLAFGYTQGASKSSYSGDKYIDLESVPPMKAIVGVAYDDPSQLYGAALTATFNKGKQATSTDTRKSYNNSGSDVAESTTEYMRVPGYGVVDLTAYYRLSKNVKISGGVYNLTDRKYWDYLSSRNIEAPTSTDAGTDKNYYDQQLAIAPGRTFQLGINVDF</sequence>
<reference evidence="18 19" key="1">
    <citation type="submission" date="2019-09" db="EMBL/GenBank/DDBJ databases">
        <authorList>
            <person name="Li Y."/>
        </authorList>
    </citation>
    <scope>NUCLEOTIDE SEQUENCE [LARGE SCALE GENOMIC DNA]</scope>
    <source>
        <strain evidence="18 19">L3-3HA</strain>
    </source>
</reference>
<dbReference type="GO" id="GO:0015344">
    <property type="term" value="F:siderophore uptake transmembrane transporter activity"/>
    <property type="evidence" value="ECO:0007669"/>
    <property type="project" value="TreeGrafter"/>
</dbReference>
<evidence type="ECO:0000256" key="5">
    <source>
        <dbReference type="ARBA" id="ARBA00022692"/>
    </source>
</evidence>
<gene>
    <name evidence="18" type="ORF">FJU30_13130</name>
</gene>
<evidence type="ECO:0000256" key="10">
    <source>
        <dbReference type="ARBA" id="ARBA00023237"/>
    </source>
</evidence>
<dbReference type="PROSITE" id="PS01156">
    <property type="entry name" value="TONB_DEPENDENT_REC_2"/>
    <property type="match status" value="1"/>
</dbReference>
<dbReference type="RefSeq" id="WP_150435429.1">
    <property type="nucleotide sequence ID" value="NZ_VYKJ01000006.1"/>
</dbReference>
<dbReference type="InterPro" id="IPR000531">
    <property type="entry name" value="Beta-barrel_TonB"/>
</dbReference>
<dbReference type="AlphaFoldDB" id="A0A5J5FZE0"/>
<keyword evidence="10 11" id="KW-0998">Cell outer membrane</keyword>
<dbReference type="Pfam" id="PF07715">
    <property type="entry name" value="Plug"/>
    <property type="match status" value="1"/>
</dbReference>
<organism evidence="18 19">
    <name type="scientific">Affinibrenneria salicis</name>
    <dbReference type="NCBI Taxonomy" id="2590031"/>
    <lineage>
        <taxon>Bacteria</taxon>
        <taxon>Pseudomonadati</taxon>
        <taxon>Pseudomonadota</taxon>
        <taxon>Gammaproteobacteria</taxon>
        <taxon>Enterobacterales</taxon>
        <taxon>Pectobacteriaceae</taxon>
        <taxon>Affinibrenneria</taxon>
    </lineage>
</organism>
<dbReference type="EMBL" id="VYKJ01000006">
    <property type="protein sequence ID" value="KAA8999284.1"/>
    <property type="molecule type" value="Genomic_DNA"/>
</dbReference>
<evidence type="ECO:0000256" key="15">
    <source>
        <dbReference type="SAM" id="SignalP"/>
    </source>
</evidence>
<keyword evidence="19" id="KW-1185">Reference proteome</keyword>
<accession>A0A5J5FZE0</accession>
<dbReference type="Proteomes" id="UP000335415">
    <property type="component" value="Unassembled WGS sequence"/>
</dbReference>
<feature type="compositionally biased region" description="Polar residues" evidence="14">
    <location>
        <begin position="55"/>
        <end position="66"/>
    </location>
</feature>
<evidence type="ECO:0000256" key="9">
    <source>
        <dbReference type="ARBA" id="ARBA00023170"/>
    </source>
</evidence>
<dbReference type="GO" id="GO:0044718">
    <property type="term" value="P:siderophore transmembrane transport"/>
    <property type="evidence" value="ECO:0007669"/>
    <property type="project" value="TreeGrafter"/>
</dbReference>
<evidence type="ECO:0000256" key="3">
    <source>
        <dbReference type="ARBA" id="ARBA00022448"/>
    </source>
</evidence>
<comment type="subcellular location">
    <subcellularLocation>
        <location evidence="1 11">Cell outer membrane</location>
        <topology evidence="1 11">Multi-pass membrane protein</topology>
    </subcellularLocation>
</comment>
<evidence type="ECO:0000313" key="18">
    <source>
        <dbReference type="EMBL" id="KAA8999284.1"/>
    </source>
</evidence>
<evidence type="ECO:0000256" key="2">
    <source>
        <dbReference type="ARBA" id="ARBA00008143"/>
    </source>
</evidence>
<evidence type="ECO:0000256" key="12">
    <source>
        <dbReference type="PROSITE-ProRule" id="PRU10144"/>
    </source>
</evidence>
<dbReference type="NCBIfam" id="TIGR01786">
    <property type="entry name" value="TonB-hemlactrns"/>
    <property type="match status" value="1"/>
</dbReference>
<dbReference type="InterPro" id="IPR012910">
    <property type="entry name" value="Plug_dom"/>
</dbReference>
<keyword evidence="6 15" id="KW-0732">Signal</keyword>
<evidence type="ECO:0000256" key="4">
    <source>
        <dbReference type="ARBA" id="ARBA00022452"/>
    </source>
</evidence>
<dbReference type="InterPro" id="IPR010917">
    <property type="entry name" value="TonB_rcpt_CS"/>
</dbReference>
<evidence type="ECO:0000256" key="7">
    <source>
        <dbReference type="ARBA" id="ARBA00023077"/>
    </source>
</evidence>
<keyword evidence="3 11" id="KW-0813">Transport</keyword>
<dbReference type="InterPro" id="IPR010949">
    <property type="entry name" value="TonB_Hb/transfer/lactofer_rcpt"/>
</dbReference>